<dbReference type="AlphaFoldDB" id="A0A398CNM9"/>
<accession>A0A398CNM9</accession>
<evidence type="ECO:0000256" key="1">
    <source>
        <dbReference type="SAM" id="MobiDB-lite"/>
    </source>
</evidence>
<feature type="region of interest" description="Disordered" evidence="1">
    <location>
        <begin position="1"/>
        <end position="53"/>
    </location>
</feature>
<dbReference type="Proteomes" id="UP000266340">
    <property type="component" value="Unassembled WGS sequence"/>
</dbReference>
<feature type="compositionally biased region" description="Basic and acidic residues" evidence="1">
    <location>
        <begin position="1"/>
        <end position="10"/>
    </location>
</feature>
<evidence type="ECO:0000313" key="3">
    <source>
        <dbReference type="Proteomes" id="UP000266340"/>
    </source>
</evidence>
<keyword evidence="3" id="KW-1185">Reference proteome</keyword>
<comment type="caution">
    <text evidence="2">The sequence shown here is derived from an EMBL/GenBank/DDBJ whole genome shotgun (WGS) entry which is preliminary data.</text>
</comment>
<protein>
    <submittedName>
        <fullName evidence="2">Uncharacterized protein</fullName>
    </submittedName>
</protein>
<gene>
    <name evidence="2" type="ORF">D3H35_09875</name>
</gene>
<evidence type="ECO:0000313" key="2">
    <source>
        <dbReference type="EMBL" id="RIE03850.1"/>
    </source>
</evidence>
<reference evidence="2 3" key="1">
    <citation type="submission" date="2018-09" db="EMBL/GenBank/DDBJ databases">
        <title>Cohnella cavernae sp. nov., isolated from a karst cave.</title>
        <authorList>
            <person name="Zhu H."/>
        </authorList>
    </citation>
    <scope>NUCLEOTIDE SEQUENCE [LARGE SCALE GENOMIC DNA]</scope>
    <source>
        <strain evidence="2 3">K2E09-144</strain>
    </source>
</reference>
<dbReference type="EMBL" id="QXJM01000030">
    <property type="protein sequence ID" value="RIE03850.1"/>
    <property type="molecule type" value="Genomic_DNA"/>
</dbReference>
<organism evidence="2 3">
    <name type="scientific">Cohnella faecalis</name>
    <dbReference type="NCBI Taxonomy" id="2315694"/>
    <lineage>
        <taxon>Bacteria</taxon>
        <taxon>Bacillati</taxon>
        <taxon>Bacillota</taxon>
        <taxon>Bacilli</taxon>
        <taxon>Bacillales</taxon>
        <taxon>Paenibacillaceae</taxon>
        <taxon>Cohnella</taxon>
    </lineage>
</organism>
<sequence length="72" mass="7415">MAGRAKDDRPTGLTIVHQTDSTIPTNGPLLAGTKPTPRVPGADESESFPMELSLPKSGPFVGIVGIGLMNDG</sequence>
<name>A0A398CNM9_9BACL</name>
<proteinExistence type="predicted"/>
<feature type="compositionally biased region" description="Polar residues" evidence="1">
    <location>
        <begin position="16"/>
        <end position="25"/>
    </location>
</feature>